<sequence>MVSISIHWTQLVSVPFIFLTELLILSPQTHIHHHQDHKRSYNQQQQHQYNPPRWYTSLLPDVRTWLVFCKTHTEESR</sequence>
<evidence type="ECO:0000313" key="2">
    <source>
        <dbReference type="Proteomes" id="UP000829447"/>
    </source>
</evidence>
<protein>
    <submittedName>
        <fullName evidence="1">Uncharacterized protein</fullName>
    </submittedName>
</protein>
<gene>
    <name evidence="1" type="ORF">PGIGA_G00144800</name>
</gene>
<evidence type="ECO:0000313" key="1">
    <source>
        <dbReference type="EMBL" id="MCI4392348.1"/>
    </source>
</evidence>
<keyword evidence="2" id="KW-1185">Reference proteome</keyword>
<dbReference type="Proteomes" id="UP000829447">
    <property type="component" value="Linkage Group LG24"/>
</dbReference>
<name>A0ACC5XLX3_PANGG</name>
<proteinExistence type="predicted"/>
<comment type="caution">
    <text evidence="1">The sequence shown here is derived from an EMBL/GenBank/DDBJ whole genome shotgun (WGS) entry which is preliminary data.</text>
</comment>
<reference evidence="1 2" key="1">
    <citation type="journal article" date="2022" name="bioRxiv">
        <title>An ancient truncated duplication of the anti-Mullerian hormone receptor type 2 gene is a potential conserved master sex determinant in the Pangasiidae catfish family.</title>
        <authorList>
            <person name="Wen M."/>
            <person name="Pan Q."/>
            <person name="Jouanno E."/>
            <person name="Montfort J."/>
            <person name="Zahm M."/>
            <person name="Cabau C."/>
            <person name="Klopp C."/>
            <person name="Iampietro C."/>
            <person name="Roques C."/>
            <person name="Bouchez O."/>
            <person name="Castinel A."/>
            <person name="Donnadieu C."/>
            <person name="Parrinello H."/>
            <person name="Poncet C."/>
            <person name="Belmonte E."/>
            <person name="Gautier V."/>
            <person name="Avarre J.-C."/>
            <person name="Dugue R."/>
            <person name="Gustiano R."/>
            <person name="Ha T.T.T."/>
            <person name="Campet M."/>
            <person name="Sriphairoj K."/>
            <person name="Ribolli J."/>
            <person name="de Almeida F.L."/>
            <person name="Desvignes T."/>
            <person name="Postlethwait J.H."/>
            <person name="Bucao C.F."/>
            <person name="Robinson-Rechavi M."/>
            <person name="Bobe J."/>
            <person name="Herpin A."/>
            <person name="Guiguen Y."/>
        </authorList>
    </citation>
    <scope>NUCLEOTIDE SEQUENCE [LARGE SCALE GENOMIC DNA]</scope>
    <source>
        <strain evidence="1">YG-Dec2019</strain>
    </source>
</reference>
<dbReference type="EMBL" id="CM040477">
    <property type="protein sequence ID" value="MCI4392348.1"/>
    <property type="molecule type" value="Genomic_DNA"/>
</dbReference>
<accession>A0ACC5XLX3</accession>
<organism evidence="1 2">
    <name type="scientific">Pangasianodon gigas</name>
    <name type="common">Mekong giant catfish</name>
    <name type="synonym">Pangasius gigas</name>
    <dbReference type="NCBI Taxonomy" id="30993"/>
    <lineage>
        <taxon>Eukaryota</taxon>
        <taxon>Metazoa</taxon>
        <taxon>Chordata</taxon>
        <taxon>Craniata</taxon>
        <taxon>Vertebrata</taxon>
        <taxon>Euteleostomi</taxon>
        <taxon>Actinopterygii</taxon>
        <taxon>Neopterygii</taxon>
        <taxon>Teleostei</taxon>
        <taxon>Ostariophysi</taxon>
        <taxon>Siluriformes</taxon>
        <taxon>Pangasiidae</taxon>
        <taxon>Pangasianodon</taxon>
    </lineage>
</organism>